<proteinExistence type="predicted"/>
<keyword evidence="1" id="KW-0175">Coiled coil</keyword>
<reference evidence="2" key="1">
    <citation type="journal article" date="2020" name="Nature">
        <title>Giant virus diversity and host interactions through global metagenomics.</title>
        <authorList>
            <person name="Schulz F."/>
            <person name="Roux S."/>
            <person name="Paez-Espino D."/>
            <person name="Jungbluth S."/>
            <person name="Walsh D.A."/>
            <person name="Denef V.J."/>
            <person name="McMahon K.D."/>
            <person name="Konstantinidis K.T."/>
            <person name="Eloe-Fadrosh E.A."/>
            <person name="Kyrpides N.C."/>
            <person name="Woyke T."/>
        </authorList>
    </citation>
    <scope>NUCLEOTIDE SEQUENCE</scope>
    <source>
        <strain evidence="2">GVMAG-S-1017745-26</strain>
    </source>
</reference>
<sequence>MPEFKDLHVEKGLFHRDFVIKGDQDYIDLCDNLMFKYKEMEKNLITLNKNYVKLQSYLSSLESNSGYNIYFNKLISIWSKDKYFEGISKLKEANNKIILLKKKEKLLKIYYQKLLNRENENESIENDNQKLKDKNKYLRDKINFLKLKNRNLRIKFIKHKIRIK</sequence>
<protein>
    <submittedName>
        <fullName evidence="2">Uncharacterized protein</fullName>
    </submittedName>
</protein>
<dbReference type="EMBL" id="MN740583">
    <property type="protein sequence ID" value="QHU35113.1"/>
    <property type="molecule type" value="Genomic_DNA"/>
</dbReference>
<evidence type="ECO:0000313" key="2">
    <source>
        <dbReference type="EMBL" id="QHU35113.1"/>
    </source>
</evidence>
<name>A0A6C0LXS1_9ZZZZ</name>
<organism evidence="2">
    <name type="scientific">viral metagenome</name>
    <dbReference type="NCBI Taxonomy" id="1070528"/>
    <lineage>
        <taxon>unclassified sequences</taxon>
        <taxon>metagenomes</taxon>
        <taxon>organismal metagenomes</taxon>
    </lineage>
</organism>
<evidence type="ECO:0000256" key="1">
    <source>
        <dbReference type="SAM" id="Coils"/>
    </source>
</evidence>
<accession>A0A6C0LXS1</accession>
<dbReference type="AlphaFoldDB" id="A0A6C0LXS1"/>
<feature type="coiled-coil region" evidence="1">
    <location>
        <begin position="114"/>
        <end position="148"/>
    </location>
</feature>